<dbReference type="EMBL" id="MFBD01000033">
    <property type="protein sequence ID" value="OGD88290.1"/>
    <property type="molecule type" value="Genomic_DNA"/>
</dbReference>
<reference evidence="1 2" key="1">
    <citation type="journal article" date="2016" name="Nat. Commun.">
        <title>Thousands of microbial genomes shed light on interconnected biogeochemical processes in an aquifer system.</title>
        <authorList>
            <person name="Anantharaman K."/>
            <person name="Brown C.T."/>
            <person name="Hug L.A."/>
            <person name="Sharon I."/>
            <person name="Castelle C.J."/>
            <person name="Probst A.J."/>
            <person name="Thomas B.C."/>
            <person name="Singh A."/>
            <person name="Wilkins M.J."/>
            <person name="Karaoz U."/>
            <person name="Brodie E.L."/>
            <person name="Williams K.H."/>
            <person name="Hubbard S.S."/>
            <person name="Banfield J.F."/>
        </authorList>
    </citation>
    <scope>NUCLEOTIDE SEQUENCE [LARGE SCALE GENOMIC DNA]</scope>
</reference>
<sequence length="69" mass="8038">MDKYANFKQIALLDKIAVEQADLTILQMMEMAGNKFALGVKDYLLYLHDKKLLHLITRDAIHYVVNSHY</sequence>
<evidence type="ECO:0000313" key="2">
    <source>
        <dbReference type="Proteomes" id="UP000177369"/>
    </source>
</evidence>
<dbReference type="STRING" id="1797714.A3D04_00725"/>
<organism evidence="1 2">
    <name type="scientific">Candidatus Curtissbacteria bacterium RIFCSPHIGHO2_02_FULL_40_16b</name>
    <dbReference type="NCBI Taxonomy" id="1797714"/>
    <lineage>
        <taxon>Bacteria</taxon>
        <taxon>Candidatus Curtissiibacteriota</taxon>
    </lineage>
</organism>
<accession>A0A1F5G8U2</accession>
<evidence type="ECO:0000313" key="1">
    <source>
        <dbReference type="EMBL" id="OGD88290.1"/>
    </source>
</evidence>
<name>A0A1F5G8U2_9BACT</name>
<gene>
    <name evidence="1" type="ORF">A3D04_00725</name>
</gene>
<dbReference type="AlphaFoldDB" id="A0A1F5G8U2"/>
<dbReference type="Proteomes" id="UP000177369">
    <property type="component" value="Unassembled WGS sequence"/>
</dbReference>
<proteinExistence type="predicted"/>
<protein>
    <submittedName>
        <fullName evidence="1">Uncharacterized protein</fullName>
    </submittedName>
</protein>
<comment type="caution">
    <text evidence="1">The sequence shown here is derived from an EMBL/GenBank/DDBJ whole genome shotgun (WGS) entry which is preliminary data.</text>
</comment>